<evidence type="ECO:0000313" key="5">
    <source>
        <dbReference type="EMBL" id="CAI0383694.1"/>
    </source>
</evidence>
<evidence type="ECO:0000256" key="1">
    <source>
        <dbReference type="RuleBase" id="RU364012"/>
    </source>
</evidence>
<dbReference type="EMBL" id="CAMGYJ010000002">
    <property type="protein sequence ID" value="CAI0383694.1"/>
    <property type="molecule type" value="Genomic_DNA"/>
</dbReference>
<evidence type="ECO:0000256" key="2">
    <source>
        <dbReference type="SAM" id="Coils"/>
    </source>
</evidence>
<keyword evidence="2" id="KW-0175">Coiled coil</keyword>
<organism evidence="5 6">
    <name type="scientific">Linum tenue</name>
    <dbReference type="NCBI Taxonomy" id="586396"/>
    <lineage>
        <taxon>Eukaryota</taxon>
        <taxon>Viridiplantae</taxon>
        <taxon>Streptophyta</taxon>
        <taxon>Embryophyta</taxon>
        <taxon>Tracheophyta</taxon>
        <taxon>Spermatophyta</taxon>
        <taxon>Magnoliopsida</taxon>
        <taxon>eudicotyledons</taxon>
        <taxon>Gunneridae</taxon>
        <taxon>Pentapetalae</taxon>
        <taxon>rosids</taxon>
        <taxon>fabids</taxon>
        <taxon>Malpighiales</taxon>
        <taxon>Linaceae</taxon>
        <taxon>Linum</taxon>
    </lineage>
</organism>
<proteinExistence type="inferred from homology"/>
<comment type="similarity">
    <text evidence="1">Belongs to the Frigida family.</text>
</comment>
<keyword evidence="1" id="KW-0287">Flowering</keyword>
<feature type="region of interest" description="Disordered" evidence="3">
    <location>
        <begin position="1"/>
        <end position="34"/>
    </location>
</feature>
<dbReference type="PANTHER" id="PTHR45089">
    <property type="entry name" value="DNAJ HEAT SHOCK AMINO-TERMINAL DOMAIN PROTEIN-RELATED"/>
    <property type="match status" value="1"/>
</dbReference>
<keyword evidence="1" id="KW-0221">Differentiation</keyword>
<evidence type="ECO:0000256" key="3">
    <source>
        <dbReference type="SAM" id="MobiDB-lite"/>
    </source>
</evidence>
<feature type="region of interest" description="Disordered" evidence="3">
    <location>
        <begin position="47"/>
        <end position="81"/>
    </location>
</feature>
<keyword evidence="1" id="KW-0217">Developmental protein</keyword>
<dbReference type="InterPro" id="IPR024593">
    <property type="entry name" value="DUF3444"/>
</dbReference>
<evidence type="ECO:0000313" key="6">
    <source>
        <dbReference type="Proteomes" id="UP001154282"/>
    </source>
</evidence>
<dbReference type="Pfam" id="PF07899">
    <property type="entry name" value="Frigida"/>
    <property type="match status" value="1"/>
</dbReference>
<sequence>MIGVLGSSRAAAKKGKAGNGETTSYRGNYRFTEDSDDDDEVLLSVLLKRQQDSDDDDEVYDLDSESEPELEEVPSCPDPEFHDFEKDRSENCLGVDQIWAMYDDFDKMPRWYGRVRKVLSLGSKLLMTWLEACPGTKDGLDRRDEAMPVSCGVFKTEGVDIVDRVSLSHRMDCSRGKDKDTYFIFPKKGETWALFKDWDIKWGCEPEKHKPQRTYDLVEVMSDFAEEVGVEVCYLCKVEGFVSIYEKASHETCVSFFILPNEVLFSFSHRVPSCRMTGREKEGVPAGSFELDTAALPSGFCNVEQVVSIRPQGGSGSFMAEEKISSQGNCGTIEFRDALKTCPIGLSQRGRELSASKFVDLESGAMLMSASTWENRAQTSDSLHERVERSTSQTGTTMSLKRKVINGDRLASKKPRSKDEVMSQSCMIDGDEDQVTADYGYVNKELDLKRAELATLEERVKACKMELERTQASLEHKQGELLEKNSCLHSIEELIKETNLKLELRENQYKAIRRSIGQSSAELQSKESQLKSLEQSIKESMEKEKALRYVKDEVRESCEVVQWKEKELNELKKCIEASNKVLDEKSKLLGEIKAKLANNTGKLKSMEEHRNRLKKSIMDLRQKRDHYHSVQKPSQGHSAVESKTHEILHEGYATNLQLFLDKHLRKHDAFQAEVSIALQRAPDPAMLVLEVMHEFYPRSENQDMDYDLSVTRRTCITLLEHLLGIKPHIKSDVRGQAMKLARDWKARITMMKPATSLQVLGFLQLVSAFRLASDFSADEVRQLVSSGLPKQGNGAETWQSLGFMDN</sequence>
<comment type="caution">
    <text evidence="5">The sequence shown here is derived from an EMBL/GenBank/DDBJ whole genome shotgun (WGS) entry which is preliminary data.</text>
</comment>
<dbReference type="InterPro" id="IPR012474">
    <property type="entry name" value="Frigida"/>
</dbReference>
<protein>
    <recommendedName>
        <fullName evidence="1">FRIGIDA-like protein</fullName>
    </recommendedName>
</protein>
<gene>
    <name evidence="5" type="ORF">LITE_LOCUS4107</name>
</gene>
<feature type="coiled-coil region" evidence="2">
    <location>
        <begin position="446"/>
        <end position="543"/>
    </location>
</feature>
<accession>A0AAV0HGZ1</accession>
<dbReference type="Pfam" id="PF11926">
    <property type="entry name" value="DUF3444"/>
    <property type="match status" value="1"/>
</dbReference>
<evidence type="ECO:0000259" key="4">
    <source>
        <dbReference type="Pfam" id="PF11926"/>
    </source>
</evidence>
<name>A0AAV0HGZ1_9ROSI</name>
<dbReference type="AlphaFoldDB" id="A0AAV0HGZ1"/>
<dbReference type="PANTHER" id="PTHR45089:SF42">
    <property type="entry name" value="J DOMAIN-CONTAINING PROTEIN"/>
    <property type="match status" value="1"/>
</dbReference>
<feature type="compositionally biased region" description="Acidic residues" evidence="3">
    <location>
        <begin position="53"/>
        <end position="72"/>
    </location>
</feature>
<reference evidence="5" key="1">
    <citation type="submission" date="2022-08" db="EMBL/GenBank/DDBJ databases">
        <authorList>
            <person name="Gutierrez-Valencia J."/>
        </authorList>
    </citation>
    <scope>NUCLEOTIDE SEQUENCE</scope>
</reference>
<dbReference type="Proteomes" id="UP001154282">
    <property type="component" value="Unassembled WGS sequence"/>
</dbReference>
<feature type="domain" description="DUF3444" evidence="4">
    <location>
        <begin position="75"/>
        <end position="280"/>
    </location>
</feature>
<keyword evidence="6" id="KW-1185">Reference proteome</keyword>
<dbReference type="GO" id="GO:0030154">
    <property type="term" value="P:cell differentiation"/>
    <property type="evidence" value="ECO:0007669"/>
    <property type="project" value="UniProtKB-KW"/>
</dbReference>
<feature type="region of interest" description="Disordered" evidence="3">
    <location>
        <begin position="377"/>
        <end position="397"/>
    </location>
</feature>
<dbReference type="GO" id="GO:0009908">
    <property type="term" value="P:flower development"/>
    <property type="evidence" value="ECO:0007669"/>
    <property type="project" value="UniProtKB-KW"/>
</dbReference>